<dbReference type="AlphaFoldDB" id="A0A1I0HM11"/>
<dbReference type="InterPro" id="IPR003352">
    <property type="entry name" value="PTS_EIIC"/>
</dbReference>
<feature type="active site" description="Phosphocysteine intermediate; for EIIB activity" evidence="11">
    <location>
        <position position="195"/>
    </location>
</feature>
<keyword evidence="4" id="KW-0762">Sugar transport</keyword>
<dbReference type="Gene3D" id="2.70.70.10">
    <property type="entry name" value="Glucose Permease (Domain IIA)"/>
    <property type="match status" value="1"/>
</dbReference>
<dbReference type="PANTHER" id="PTHR30175">
    <property type="entry name" value="PHOSPHOTRANSFERASE SYSTEM TRANSPORT PROTEIN"/>
    <property type="match status" value="1"/>
</dbReference>
<dbReference type="PROSITE" id="PS51098">
    <property type="entry name" value="PTS_EIIB_TYPE_1"/>
    <property type="match status" value="1"/>
</dbReference>
<feature type="transmembrane region" description="Helical" evidence="12">
    <location>
        <begin position="349"/>
        <end position="367"/>
    </location>
</feature>
<dbReference type="STRING" id="460384.SAMN05216313_11679"/>
<proteinExistence type="predicted"/>
<evidence type="ECO:0000313" key="16">
    <source>
        <dbReference type="EMBL" id="SET84167.1"/>
    </source>
</evidence>
<dbReference type="GO" id="GO:0008982">
    <property type="term" value="F:protein-N(PI)-phosphohistidine-sugar phosphotransferase activity"/>
    <property type="evidence" value="ECO:0007669"/>
    <property type="project" value="InterPro"/>
</dbReference>
<feature type="transmembrane region" description="Helical" evidence="12">
    <location>
        <begin position="387"/>
        <end position="406"/>
    </location>
</feature>
<keyword evidence="5" id="KW-0808">Transferase</keyword>
<dbReference type="Pfam" id="PF00358">
    <property type="entry name" value="PTS_EIIA_1"/>
    <property type="match status" value="1"/>
</dbReference>
<protein>
    <submittedName>
        <fullName evidence="16">PTS system, beta-glucosides-specific IIC component</fullName>
    </submittedName>
</protein>
<evidence type="ECO:0000259" key="14">
    <source>
        <dbReference type="PROSITE" id="PS51098"/>
    </source>
</evidence>
<dbReference type="InterPro" id="IPR013013">
    <property type="entry name" value="PTS_EIIC_1"/>
</dbReference>
<feature type="domain" description="PTS EIIC type-1" evidence="15">
    <location>
        <begin position="279"/>
        <end position="622"/>
    </location>
</feature>
<dbReference type="SUPFAM" id="SSF55604">
    <property type="entry name" value="Glucose permease domain IIB"/>
    <property type="match status" value="1"/>
</dbReference>
<feature type="transmembrane region" description="Helical" evidence="12">
    <location>
        <begin position="289"/>
        <end position="311"/>
    </location>
</feature>
<keyword evidence="10 12" id="KW-0472">Membrane</keyword>
<feature type="transmembrane region" description="Helical" evidence="12">
    <location>
        <begin position="418"/>
        <end position="438"/>
    </location>
</feature>
<dbReference type="PROSITE" id="PS00371">
    <property type="entry name" value="PTS_EIIA_TYPE_1_HIS"/>
    <property type="match status" value="1"/>
</dbReference>
<dbReference type="SUPFAM" id="SSF51261">
    <property type="entry name" value="Duplicated hybrid motif"/>
    <property type="match status" value="1"/>
</dbReference>
<gene>
    <name evidence="16" type="ORF">SAMN05216313_11679</name>
</gene>
<evidence type="ECO:0000259" key="15">
    <source>
        <dbReference type="PROSITE" id="PS51103"/>
    </source>
</evidence>
<evidence type="ECO:0000256" key="6">
    <source>
        <dbReference type="ARBA" id="ARBA00022683"/>
    </source>
</evidence>
<dbReference type="InterPro" id="IPR036878">
    <property type="entry name" value="Glu_permease_IIB"/>
</dbReference>
<dbReference type="InterPro" id="IPR018113">
    <property type="entry name" value="PTrfase_EIIB_Cys"/>
</dbReference>
<evidence type="ECO:0000313" key="17">
    <source>
        <dbReference type="Proteomes" id="UP000198508"/>
    </source>
</evidence>
<evidence type="ECO:0000256" key="10">
    <source>
        <dbReference type="ARBA" id="ARBA00023136"/>
    </source>
</evidence>
<dbReference type="PANTHER" id="PTHR30175:SF1">
    <property type="entry name" value="PTS SYSTEM ARBUTIN-, CELLOBIOSE-, AND SALICIN-SPECIFIC EIIBC COMPONENT-RELATED"/>
    <property type="match status" value="1"/>
</dbReference>
<dbReference type="EMBL" id="FOIM01000016">
    <property type="protein sequence ID" value="SET84167.1"/>
    <property type="molecule type" value="Genomic_DNA"/>
</dbReference>
<reference evidence="17" key="1">
    <citation type="submission" date="2016-10" db="EMBL/GenBank/DDBJ databases">
        <authorList>
            <person name="Varghese N."/>
            <person name="Submissions S."/>
        </authorList>
    </citation>
    <scope>NUCLEOTIDE SEQUENCE [LARGE SCALE GENOMIC DNA]</scope>
    <source>
        <strain evidence="17">NLAE-zl-G277</strain>
    </source>
</reference>
<dbReference type="FunFam" id="2.70.70.10:FF:000001">
    <property type="entry name" value="PTS system glucose-specific IIA component"/>
    <property type="match status" value="1"/>
</dbReference>
<dbReference type="Gene3D" id="3.30.1360.60">
    <property type="entry name" value="Glucose permease domain IIB"/>
    <property type="match status" value="1"/>
</dbReference>
<feature type="domain" description="PTS EIIB type-1" evidence="14">
    <location>
        <begin position="173"/>
        <end position="255"/>
    </location>
</feature>
<feature type="transmembrane region" description="Helical" evidence="12">
    <location>
        <begin position="528"/>
        <end position="547"/>
    </location>
</feature>
<dbReference type="PROSITE" id="PS51103">
    <property type="entry name" value="PTS_EIIC_TYPE_1"/>
    <property type="match status" value="1"/>
</dbReference>
<sequence length="622" mass="66472">MGVLKQGEVCVFSPVKGKYIHLKDVSDATFNSGVLGTGFAVDPKEDVIHAPVEGTISAVFPTGHAVGFTTDNGLEVLVHIGIDTVGLNGTGFEILKQQGERVRAHEPVIRFDRELIRRQGLDPMVMVVFTNGGEYNLKLMPGKQVTEETQLAAANAGGENVNEEKRTSGYEYGKMCTEILEAVGGSHNIKNVFHCITRLRIVPVNRELVDMDKLNQVGGLLKVIESSGQLQCVVGTNVPEVYADFLEISGIKAGAETDQNPAGGQVEEKKQNLITRGLNTLASCVTPGLYAIVAGGMIKGIISLITALGLVSAKSDIIVVLNAVGDAPFYFMPFIIGYAAARRFKVKEIFGIMTAGILMYSTFLSPAEGISGYSFGLFTIPAYNYKGSIFPVILSVWIFSLIFHFIDKRMPKNLRIVFSGALSFLFAAPLFLGFAAPLGNWIAKGMTGGFAWLFNNVGLFAGALFCGIIPLTIIFGIKGWSAVELQNLSTLGYDYMLPNFFYSNLAVSGAVLAYALKMKAGEQRSAAVSTGLVCILGITEPALYGIALPEKGPLFAAMAGGAIAGAVAVLMGVVTYAFSMPGITSIATYMDGGNNFLKLLLVMAVAWGSSFAISFILTKKER</sequence>
<comment type="subcellular location">
    <subcellularLocation>
        <location evidence="1">Cell membrane</location>
        <topology evidence="1">Multi-pass membrane protein</topology>
    </subcellularLocation>
</comment>
<keyword evidence="7 12" id="KW-0812">Transmembrane</keyword>
<feature type="transmembrane region" description="Helical" evidence="12">
    <location>
        <begin position="496"/>
        <end position="516"/>
    </location>
</feature>
<keyword evidence="17" id="KW-1185">Reference proteome</keyword>
<evidence type="ECO:0000256" key="3">
    <source>
        <dbReference type="ARBA" id="ARBA00022475"/>
    </source>
</evidence>
<evidence type="ECO:0000256" key="8">
    <source>
        <dbReference type="ARBA" id="ARBA00022777"/>
    </source>
</evidence>
<dbReference type="GO" id="GO:0015771">
    <property type="term" value="P:trehalose transport"/>
    <property type="evidence" value="ECO:0007669"/>
    <property type="project" value="TreeGrafter"/>
</dbReference>
<name>A0A1I0HM11_9FIRM</name>
<dbReference type="Pfam" id="PF02378">
    <property type="entry name" value="PTS_EIIC"/>
    <property type="match status" value="1"/>
</dbReference>
<evidence type="ECO:0000256" key="7">
    <source>
        <dbReference type="ARBA" id="ARBA00022692"/>
    </source>
</evidence>
<organism evidence="16 17">
    <name type="scientific">Enterocloster lavalensis</name>
    <dbReference type="NCBI Taxonomy" id="460384"/>
    <lineage>
        <taxon>Bacteria</taxon>
        <taxon>Bacillati</taxon>
        <taxon>Bacillota</taxon>
        <taxon>Clostridia</taxon>
        <taxon>Lachnospirales</taxon>
        <taxon>Lachnospiraceae</taxon>
        <taxon>Enterocloster</taxon>
    </lineage>
</organism>
<dbReference type="Proteomes" id="UP000198508">
    <property type="component" value="Unassembled WGS sequence"/>
</dbReference>
<dbReference type="InterPro" id="IPR011055">
    <property type="entry name" value="Dup_hybrid_motif"/>
</dbReference>
<dbReference type="PROSITE" id="PS51093">
    <property type="entry name" value="PTS_EIIA_TYPE_1"/>
    <property type="match status" value="1"/>
</dbReference>
<keyword evidence="8" id="KW-0418">Kinase</keyword>
<dbReference type="GeneID" id="93277416"/>
<evidence type="ECO:0000256" key="2">
    <source>
        <dbReference type="ARBA" id="ARBA00022448"/>
    </source>
</evidence>
<feature type="transmembrane region" description="Helical" evidence="12">
    <location>
        <begin position="317"/>
        <end position="337"/>
    </location>
</feature>
<accession>A0A1I0HM11</accession>
<dbReference type="GO" id="GO:0090589">
    <property type="term" value="F:protein-phosphocysteine-trehalose phosphotransferase system transporter activity"/>
    <property type="evidence" value="ECO:0007669"/>
    <property type="project" value="TreeGrafter"/>
</dbReference>
<evidence type="ECO:0000256" key="4">
    <source>
        <dbReference type="ARBA" id="ARBA00022597"/>
    </source>
</evidence>
<evidence type="ECO:0000256" key="11">
    <source>
        <dbReference type="PROSITE-ProRule" id="PRU00421"/>
    </source>
</evidence>
<dbReference type="InterPro" id="IPR050558">
    <property type="entry name" value="PTS_Sugar-Specific_Components"/>
</dbReference>
<keyword evidence="2" id="KW-0813">Transport</keyword>
<feature type="transmembrane region" description="Helical" evidence="12">
    <location>
        <begin position="450"/>
        <end position="475"/>
    </location>
</feature>
<dbReference type="RefSeq" id="WP_092365537.1">
    <property type="nucleotide sequence ID" value="NZ_DAINWJ010000260.1"/>
</dbReference>
<evidence type="ECO:0000256" key="5">
    <source>
        <dbReference type="ARBA" id="ARBA00022679"/>
    </source>
</evidence>
<dbReference type="Pfam" id="PF00367">
    <property type="entry name" value="PTS_EIIB"/>
    <property type="match status" value="1"/>
</dbReference>
<evidence type="ECO:0000256" key="12">
    <source>
        <dbReference type="SAM" id="Phobius"/>
    </source>
</evidence>
<dbReference type="InterPro" id="IPR001996">
    <property type="entry name" value="PTS_IIB_1"/>
</dbReference>
<evidence type="ECO:0000259" key="13">
    <source>
        <dbReference type="PROSITE" id="PS51093"/>
    </source>
</evidence>
<dbReference type="NCBIfam" id="TIGR00830">
    <property type="entry name" value="PTBA"/>
    <property type="match status" value="1"/>
</dbReference>
<feature type="domain" description="PTS EIIA type-1" evidence="13">
    <location>
        <begin position="27"/>
        <end position="131"/>
    </location>
</feature>
<dbReference type="GO" id="GO:0016301">
    <property type="term" value="F:kinase activity"/>
    <property type="evidence" value="ECO:0007669"/>
    <property type="project" value="UniProtKB-KW"/>
</dbReference>
<keyword evidence="3" id="KW-1003">Cell membrane</keyword>
<feature type="transmembrane region" description="Helical" evidence="12">
    <location>
        <begin position="554"/>
        <end position="579"/>
    </location>
</feature>
<dbReference type="GO" id="GO:0009401">
    <property type="term" value="P:phosphoenolpyruvate-dependent sugar phosphotransferase system"/>
    <property type="evidence" value="ECO:0007669"/>
    <property type="project" value="UniProtKB-KW"/>
</dbReference>
<evidence type="ECO:0000256" key="9">
    <source>
        <dbReference type="ARBA" id="ARBA00022989"/>
    </source>
</evidence>
<keyword evidence="9 12" id="KW-1133">Transmembrane helix</keyword>
<feature type="transmembrane region" description="Helical" evidence="12">
    <location>
        <begin position="599"/>
        <end position="618"/>
    </location>
</feature>
<keyword evidence="6" id="KW-0598">Phosphotransferase system</keyword>
<dbReference type="CDD" id="cd00212">
    <property type="entry name" value="PTS_IIB_glc"/>
    <property type="match status" value="1"/>
</dbReference>
<dbReference type="GO" id="GO:0005886">
    <property type="term" value="C:plasma membrane"/>
    <property type="evidence" value="ECO:0007669"/>
    <property type="project" value="UniProtKB-SubCell"/>
</dbReference>
<evidence type="ECO:0000256" key="1">
    <source>
        <dbReference type="ARBA" id="ARBA00004651"/>
    </source>
</evidence>
<dbReference type="InterPro" id="IPR001127">
    <property type="entry name" value="PTS_EIIA_1_perm"/>
</dbReference>